<dbReference type="OrthoDB" id="2473397at2"/>
<gene>
    <name evidence="1" type="ORF">DBX24_04905</name>
</gene>
<dbReference type="Pfam" id="PF05036">
    <property type="entry name" value="SPOR"/>
    <property type="match status" value="1"/>
</dbReference>
<dbReference type="GO" id="GO:0042834">
    <property type="term" value="F:peptidoglycan binding"/>
    <property type="evidence" value="ECO:0007669"/>
    <property type="project" value="InterPro"/>
</dbReference>
<reference evidence="1 2" key="1">
    <citation type="submission" date="2018-04" db="EMBL/GenBank/DDBJ databases">
        <title>Characteristic and Complete Genome Sequencing of A Novel Member of Infective Endocarditis Causative Bacteria: Bergeyella cardium QL-PH.</title>
        <authorList>
            <person name="Pan H."/>
            <person name="Sun E."/>
            <person name="Zhang Y."/>
        </authorList>
    </citation>
    <scope>NUCLEOTIDE SEQUENCE [LARGE SCALE GENOMIC DNA]</scope>
    <source>
        <strain evidence="1 2">HPQL</strain>
    </source>
</reference>
<accession>A0A6P1QUT9</accession>
<protein>
    <submittedName>
        <fullName evidence="1">SPOR domain-containing protein</fullName>
    </submittedName>
</protein>
<proteinExistence type="predicted"/>
<dbReference type="EMBL" id="CP029149">
    <property type="protein sequence ID" value="QHN65278.1"/>
    <property type="molecule type" value="Genomic_DNA"/>
</dbReference>
<evidence type="ECO:0000313" key="2">
    <source>
        <dbReference type="Proteomes" id="UP000464318"/>
    </source>
</evidence>
<dbReference type="PROSITE" id="PS51724">
    <property type="entry name" value="SPOR"/>
    <property type="match status" value="1"/>
</dbReference>
<dbReference type="KEGG" id="bcad:DBX24_04905"/>
<evidence type="ECO:0000313" key="1">
    <source>
        <dbReference type="EMBL" id="QHN65278.1"/>
    </source>
</evidence>
<name>A0A6P1QUT9_9FLAO</name>
<sequence>MKKLILALSLNLSSFFIFSTAQTVTKVDTINGTPLTITASPKVSELINKMDSNNCKRSTNDSSFSYTDDLDSRRISVPKRKLSTAEICRQNPRVLGYKIQVAVVKSNKEANEIKASFRQKFPHTKTIVDASLRPNYKILAGSYFTKESASGDLKSIKAHFKSAVAVQYYIFCEEGK</sequence>
<dbReference type="InterPro" id="IPR007730">
    <property type="entry name" value="SPOR-like_dom"/>
</dbReference>
<dbReference type="RefSeq" id="WP_120489792.1">
    <property type="nucleotide sequence ID" value="NZ_CP029149.1"/>
</dbReference>
<dbReference type="AlphaFoldDB" id="A0A6P1QUT9"/>
<keyword evidence="2" id="KW-1185">Reference proteome</keyword>
<dbReference type="Proteomes" id="UP000464318">
    <property type="component" value="Chromosome"/>
</dbReference>
<organism evidence="1 2">
    <name type="scientific">Bergeyella cardium</name>
    <dbReference type="NCBI Taxonomy" id="1585976"/>
    <lineage>
        <taxon>Bacteria</taxon>
        <taxon>Pseudomonadati</taxon>
        <taxon>Bacteroidota</taxon>
        <taxon>Flavobacteriia</taxon>
        <taxon>Flavobacteriales</taxon>
        <taxon>Weeksellaceae</taxon>
        <taxon>Bergeyella</taxon>
    </lineage>
</organism>